<feature type="domain" description="HTH luxR-type" evidence="1">
    <location>
        <begin position="439"/>
        <end position="504"/>
    </location>
</feature>
<accession>A0A7K3M032</accession>
<proteinExistence type="predicted"/>
<dbReference type="InterPro" id="IPR000792">
    <property type="entry name" value="Tscrpt_reg_LuxR_C"/>
</dbReference>
<dbReference type="SUPFAM" id="SSF46894">
    <property type="entry name" value="C-terminal effector domain of the bipartite response regulators"/>
    <property type="match status" value="1"/>
</dbReference>
<dbReference type="PANTHER" id="PTHR45228">
    <property type="entry name" value="CYCLIC DI-GMP PHOSPHODIESTERASE TM_0186-RELATED"/>
    <property type="match status" value="1"/>
</dbReference>
<evidence type="ECO:0000313" key="3">
    <source>
        <dbReference type="EMBL" id="NDL55818.1"/>
    </source>
</evidence>
<dbReference type="EMBL" id="WLZY01000001">
    <property type="protein sequence ID" value="NDL55818.1"/>
    <property type="molecule type" value="Genomic_DNA"/>
</dbReference>
<dbReference type="InterPro" id="IPR052020">
    <property type="entry name" value="Cyclic_di-GMP/3'3'-cGAMP_PDE"/>
</dbReference>
<dbReference type="PRINTS" id="PR00038">
    <property type="entry name" value="HTHLUXR"/>
</dbReference>
<dbReference type="Proteomes" id="UP000460435">
    <property type="component" value="Unassembled WGS sequence"/>
</dbReference>
<dbReference type="Gene3D" id="1.10.10.10">
    <property type="entry name" value="Winged helix-like DNA-binding domain superfamily/Winged helix DNA-binding domain"/>
    <property type="match status" value="1"/>
</dbReference>
<organism evidence="3 4">
    <name type="scientific">Phytoactinopolyspora mesophila</name>
    <dbReference type="NCBI Taxonomy" id="2650750"/>
    <lineage>
        <taxon>Bacteria</taxon>
        <taxon>Bacillati</taxon>
        <taxon>Actinomycetota</taxon>
        <taxon>Actinomycetes</taxon>
        <taxon>Jiangellales</taxon>
        <taxon>Jiangellaceae</taxon>
        <taxon>Phytoactinopolyspora</taxon>
    </lineage>
</organism>
<comment type="caution">
    <text evidence="3">The sequence shown here is derived from an EMBL/GenBank/DDBJ whole genome shotgun (WGS) entry which is preliminary data.</text>
</comment>
<dbReference type="PANTHER" id="PTHR45228:SF4">
    <property type="entry name" value="LIPOPROTEIN"/>
    <property type="match status" value="1"/>
</dbReference>
<dbReference type="PROSITE" id="PS51832">
    <property type="entry name" value="HD_GYP"/>
    <property type="match status" value="1"/>
</dbReference>
<dbReference type="InterPro" id="IPR037522">
    <property type="entry name" value="HD_GYP_dom"/>
</dbReference>
<dbReference type="CDD" id="cd00077">
    <property type="entry name" value="HDc"/>
    <property type="match status" value="1"/>
</dbReference>
<dbReference type="InterPro" id="IPR003607">
    <property type="entry name" value="HD/PDEase_dom"/>
</dbReference>
<evidence type="ECO:0000313" key="4">
    <source>
        <dbReference type="Proteomes" id="UP000460435"/>
    </source>
</evidence>
<dbReference type="Gene3D" id="1.10.3210.10">
    <property type="entry name" value="Hypothetical protein af1432"/>
    <property type="match status" value="2"/>
</dbReference>
<reference evidence="3 4" key="1">
    <citation type="submission" date="2019-11" db="EMBL/GenBank/DDBJ databases">
        <authorList>
            <person name="Li X.-J."/>
            <person name="Feng X.-M."/>
        </authorList>
    </citation>
    <scope>NUCLEOTIDE SEQUENCE [LARGE SCALE GENOMIC DNA]</scope>
    <source>
        <strain evidence="3 4">XMNu-373</strain>
    </source>
</reference>
<sequence length="511" mass="55123">MFRLLGLLGGLAAVTDLGTGAAPDESLRRCVLAARLARVAGCDDEAVREVVYVSLLQHLGCTAYAHELARIWGDDVATNRFAFLMNEADPRDIWRVWAPGMAEATGRSRMRVLASTLRSVREVNANAPAATCDVAREAARRFGLPESVQNCLGHTVSMWNGKGYPKVSGPGIPLSTRLMHVSSVAVLFLLHAGTDAALAEVRRRSGSYLEPELADLFLAHGEELLSDVETMDAYPTVLDSEPDPVFMVSEPELEAVARTFGDLADLKSPRLRGHSSAVGELAAAATSVLGLHDDIDDVRVAGYLHDIGRVAISSRIWDKTEPLSATELDQTRLHPYHSERVLARVPMFAGVAALAGQHHERCDGSGYHRGLTGDRMPMAARVLAVADAYRTSMEERPGRPAATAAVAAQQLNDEARAGCLDGDAVQAVLEAAGHEHRARRVRPAGLTERQVEVLRLVAHGLSNREIADRLVISRRTAENHVQDLYTKIGVSTRAAAAMFAMEHGLAGAEVR</sequence>
<gene>
    <name evidence="3" type="ORF">F7O44_01900</name>
</gene>
<dbReference type="CDD" id="cd06170">
    <property type="entry name" value="LuxR_C_like"/>
    <property type="match status" value="1"/>
</dbReference>
<evidence type="ECO:0000259" key="1">
    <source>
        <dbReference type="PROSITE" id="PS50043"/>
    </source>
</evidence>
<dbReference type="AlphaFoldDB" id="A0A7K3M032"/>
<dbReference type="Pfam" id="PF13487">
    <property type="entry name" value="HD_5"/>
    <property type="match status" value="1"/>
</dbReference>
<dbReference type="InterPro" id="IPR016032">
    <property type="entry name" value="Sig_transdc_resp-reg_C-effctor"/>
</dbReference>
<keyword evidence="4" id="KW-1185">Reference proteome</keyword>
<dbReference type="GO" id="GO:0006355">
    <property type="term" value="P:regulation of DNA-templated transcription"/>
    <property type="evidence" value="ECO:0007669"/>
    <property type="project" value="InterPro"/>
</dbReference>
<evidence type="ECO:0000259" key="2">
    <source>
        <dbReference type="PROSITE" id="PS51832"/>
    </source>
</evidence>
<dbReference type="SMART" id="SM00471">
    <property type="entry name" value="HDc"/>
    <property type="match status" value="1"/>
</dbReference>
<dbReference type="SUPFAM" id="SSF109604">
    <property type="entry name" value="HD-domain/PDEase-like"/>
    <property type="match status" value="1"/>
</dbReference>
<feature type="domain" description="HD-GYP" evidence="2">
    <location>
        <begin position="249"/>
        <end position="443"/>
    </location>
</feature>
<name>A0A7K3M032_9ACTN</name>
<dbReference type="GO" id="GO:0003677">
    <property type="term" value="F:DNA binding"/>
    <property type="evidence" value="ECO:0007669"/>
    <property type="project" value="InterPro"/>
</dbReference>
<dbReference type="Pfam" id="PF00196">
    <property type="entry name" value="GerE"/>
    <property type="match status" value="1"/>
</dbReference>
<dbReference type="SMART" id="SM00421">
    <property type="entry name" value="HTH_LUXR"/>
    <property type="match status" value="1"/>
</dbReference>
<protein>
    <submittedName>
        <fullName evidence="3">HD domain-containing protein</fullName>
    </submittedName>
</protein>
<dbReference type="InterPro" id="IPR036388">
    <property type="entry name" value="WH-like_DNA-bd_sf"/>
</dbReference>
<dbReference type="RefSeq" id="WP_162448488.1">
    <property type="nucleotide sequence ID" value="NZ_WLZY01000001.1"/>
</dbReference>
<dbReference type="PROSITE" id="PS50043">
    <property type="entry name" value="HTH_LUXR_2"/>
    <property type="match status" value="1"/>
</dbReference>